<feature type="region of interest" description="Disordered" evidence="1">
    <location>
        <begin position="518"/>
        <end position="548"/>
    </location>
</feature>
<dbReference type="EMBL" id="CAXLJL010000102">
    <property type="protein sequence ID" value="CAL5131759.1"/>
    <property type="molecule type" value="Genomic_DNA"/>
</dbReference>
<sequence>MQEKARIERPKSVSLQLLGWSDKNALLSSIARVPPPLRHPQPQHPRYERTLHSRQTKSCRDFKFYHYDDPRGYIIQYRRDCSSNSVPSNADGPLEMFMNLGVDEHSEKEKCRQEWRCEFLYKCQEQKERSNRRAISGAGHTLYTLEDDNITTAEADGVGLDYRESTKFDTGNIKKAQLSSSTSTQTLNKFVERTTIGSIRPTYRTQLLIPEEGGKDEAAKMDRVSSNMSNYLDLGRDPKRPTNKVSCDKVCGKDKAVNLAEIPSWTNASAMWSHKASFRPPGKIVPRTVRLQSSRPSRAELSKKKTLTSTVARSARYNAQESLGHQQAHKDALAEAQLKLDKVIPQTKRTCTIRDASDPAFARVLFTKLLHLQQEQSKMGDDYSPIRWKTREKSSLEGMSGNSTHEKSIELHKNLEVSGRPRRVLNTDNRTNLTSYVAAHRPIKEQLFSFFNGSCQHKLSALHQKRYSTPKVSKRTAERVVETTDPLLTDPATSQKSGTKNVSSVSSRSLLVYFFKQQPPNTTRSRPVTATSGTREMHGSLQSAGPVAKRLGGIGRWPHTRMHFRPRSVAHACMREKGR</sequence>
<evidence type="ECO:0000256" key="1">
    <source>
        <dbReference type="SAM" id="MobiDB-lite"/>
    </source>
</evidence>
<reference evidence="2" key="1">
    <citation type="submission" date="2024-06" db="EMBL/GenBank/DDBJ databases">
        <authorList>
            <person name="Liu X."/>
            <person name="Lenzi L."/>
            <person name="Haldenby T S."/>
            <person name="Uol C."/>
        </authorList>
    </citation>
    <scope>NUCLEOTIDE SEQUENCE</scope>
</reference>
<evidence type="ECO:0000313" key="3">
    <source>
        <dbReference type="Proteomes" id="UP001497525"/>
    </source>
</evidence>
<feature type="compositionally biased region" description="Polar residues" evidence="1">
    <location>
        <begin position="518"/>
        <end position="534"/>
    </location>
</feature>
<protein>
    <submittedName>
        <fullName evidence="2">Uncharacterized protein</fullName>
    </submittedName>
</protein>
<name>A0AAV2T6W3_CALDB</name>
<dbReference type="AlphaFoldDB" id="A0AAV2T6W3"/>
<accession>A0AAV2T6W3</accession>
<dbReference type="Proteomes" id="UP001497525">
    <property type="component" value="Unassembled WGS sequence"/>
</dbReference>
<comment type="caution">
    <text evidence="2">The sequence shown here is derived from an EMBL/GenBank/DDBJ whole genome shotgun (WGS) entry which is preliminary data.</text>
</comment>
<gene>
    <name evidence="2" type="ORF">CDAUBV1_LOCUS4307</name>
</gene>
<organism evidence="2 3">
    <name type="scientific">Calicophoron daubneyi</name>
    <name type="common">Rumen fluke</name>
    <name type="synonym">Paramphistomum daubneyi</name>
    <dbReference type="NCBI Taxonomy" id="300641"/>
    <lineage>
        <taxon>Eukaryota</taxon>
        <taxon>Metazoa</taxon>
        <taxon>Spiralia</taxon>
        <taxon>Lophotrochozoa</taxon>
        <taxon>Platyhelminthes</taxon>
        <taxon>Trematoda</taxon>
        <taxon>Digenea</taxon>
        <taxon>Plagiorchiida</taxon>
        <taxon>Pronocephalata</taxon>
        <taxon>Paramphistomoidea</taxon>
        <taxon>Paramphistomidae</taxon>
        <taxon>Calicophoron</taxon>
    </lineage>
</organism>
<evidence type="ECO:0000313" key="2">
    <source>
        <dbReference type="EMBL" id="CAL5131759.1"/>
    </source>
</evidence>
<proteinExistence type="predicted"/>